<dbReference type="InterPro" id="IPR050902">
    <property type="entry name" value="ABC_Transporter_SBP"/>
</dbReference>
<gene>
    <name evidence="4" type="primary">yclQ_2</name>
    <name evidence="4" type="ORF">IBLFYP30_02629</name>
</gene>
<feature type="chain" id="PRO_5039718332" evidence="2">
    <location>
        <begin position="23"/>
        <end position="342"/>
    </location>
</feature>
<dbReference type="PROSITE" id="PS51257">
    <property type="entry name" value="PROKAR_LIPOPROTEIN"/>
    <property type="match status" value="1"/>
</dbReference>
<feature type="signal peptide" evidence="2">
    <location>
        <begin position="1"/>
        <end position="22"/>
    </location>
</feature>
<dbReference type="SUPFAM" id="SSF53807">
    <property type="entry name" value="Helical backbone' metal receptor"/>
    <property type="match status" value="1"/>
</dbReference>
<evidence type="ECO:0000256" key="2">
    <source>
        <dbReference type="SAM" id="SignalP"/>
    </source>
</evidence>
<dbReference type="InterPro" id="IPR002491">
    <property type="entry name" value="ABC_transptr_periplasmic_BD"/>
</dbReference>
<proteinExistence type="inferred from homology"/>
<comment type="similarity">
    <text evidence="1">Belongs to the bacterial solute-binding protein 8 family.</text>
</comment>
<evidence type="ECO:0000313" key="4">
    <source>
        <dbReference type="EMBL" id="VYU42436.1"/>
    </source>
</evidence>
<dbReference type="PANTHER" id="PTHR30535:SF34">
    <property type="entry name" value="MOLYBDATE-BINDING PROTEIN MOLA"/>
    <property type="match status" value="1"/>
</dbReference>
<dbReference type="Pfam" id="PF01497">
    <property type="entry name" value="Peripla_BP_2"/>
    <property type="match status" value="1"/>
</dbReference>
<evidence type="ECO:0000259" key="3">
    <source>
        <dbReference type="PROSITE" id="PS50983"/>
    </source>
</evidence>
<dbReference type="EMBL" id="CACRUE010000039">
    <property type="protein sequence ID" value="VYU42436.1"/>
    <property type="molecule type" value="Genomic_DNA"/>
</dbReference>
<protein>
    <submittedName>
        <fullName evidence="4">Putative ABC transporter solute-binding protein YclQ</fullName>
    </submittedName>
</protein>
<feature type="domain" description="Fe/B12 periplasmic-binding" evidence="3">
    <location>
        <begin position="69"/>
        <end position="340"/>
    </location>
</feature>
<sequence>MNKKLKKIITTTFLATMCIVMIGCNSKSNSNSATTNLNKEDVAGYPVEITTYNYSGDEVKTTYEKAPEKVLAVYQGSIETMLELGLEDRLVAAAGLDNELDDKYKKAFENVEYLTEFTPSKETVTALNPDMILSWGSIFAEDKLGDVNTWIDKGCNTYINTNTRKKEGEKRTIQNEMTDILNIGKIFNVEDKAEKIVNNMQSKIDKALKAAEGQDKQNVLMVEFLGDEISNYGANSLGGDMITSLGGNLVAKDQSKLGKEDIVSLNPDVIYVVYMPYSGDDPEQVKQDALDKLLEDKAFSSLDAVKNKRVVPIMLGDMYASGVRTINGIETISAGLYPNLNK</sequence>
<dbReference type="RefSeq" id="WP_156531136.1">
    <property type="nucleotide sequence ID" value="NZ_CACRUE010000039.1"/>
</dbReference>
<organism evidence="4">
    <name type="scientific">Intestinibacter bartlettii</name>
    <dbReference type="NCBI Taxonomy" id="261299"/>
    <lineage>
        <taxon>Bacteria</taxon>
        <taxon>Bacillati</taxon>
        <taxon>Bacillota</taxon>
        <taxon>Clostridia</taxon>
        <taxon>Peptostreptococcales</taxon>
        <taxon>Peptostreptococcaceae</taxon>
        <taxon>Intestinibacter</taxon>
    </lineage>
</organism>
<accession>A0A6N3ELE2</accession>
<dbReference type="Gene3D" id="3.40.50.1980">
    <property type="entry name" value="Nitrogenase molybdenum iron protein domain"/>
    <property type="match status" value="2"/>
</dbReference>
<keyword evidence="2" id="KW-0732">Signal</keyword>
<evidence type="ECO:0000256" key="1">
    <source>
        <dbReference type="ARBA" id="ARBA00008814"/>
    </source>
</evidence>
<name>A0A6N3ELE2_9FIRM</name>
<dbReference type="PANTHER" id="PTHR30535">
    <property type="entry name" value="VITAMIN B12-BINDING PROTEIN"/>
    <property type="match status" value="1"/>
</dbReference>
<reference evidence="4" key="1">
    <citation type="submission" date="2019-11" db="EMBL/GenBank/DDBJ databases">
        <authorList>
            <person name="Feng L."/>
        </authorList>
    </citation>
    <scope>NUCLEOTIDE SEQUENCE</scope>
    <source>
        <strain evidence="4">IbartlettiiLFYP30</strain>
    </source>
</reference>
<dbReference type="AlphaFoldDB" id="A0A6N3ELE2"/>
<dbReference type="PROSITE" id="PS50983">
    <property type="entry name" value="FE_B12_PBP"/>
    <property type="match status" value="1"/>
</dbReference>